<sequence length="219" mass="24050">MGTREALDALIRLWDDVRSRLAAEELAQVEGMVRELAAEGLPAALTKRSADLARYLARRLPADHPVRRALADGGTRLTGPAREAGELTGWFATRDSLRSALLGTRTPTAEEVRREATRWLLAEEALSEAEVRARGWDPTGEDLIRLDRDDGGSQWPAFQFGPGIVGRINRILDAAGDPWGAADWWLGEHARLGDAPVRLIGRVDDEVLTEAALDERAED</sequence>
<evidence type="ECO:0008006" key="3">
    <source>
        <dbReference type="Google" id="ProtNLM"/>
    </source>
</evidence>
<protein>
    <recommendedName>
        <fullName evidence="3">DUF222 domain-containing protein</fullName>
    </recommendedName>
</protein>
<reference evidence="1 2" key="2">
    <citation type="submission" date="2019-08" db="EMBL/GenBank/DDBJ databases">
        <title>Amycolatopsis acidicola sp. nov., isolated from peat swamp forest soil.</title>
        <authorList>
            <person name="Srisuk N."/>
        </authorList>
    </citation>
    <scope>NUCLEOTIDE SEQUENCE [LARGE SCALE GENOMIC DNA]</scope>
    <source>
        <strain evidence="1 2">TBRC 6029</strain>
    </source>
</reference>
<dbReference type="Proteomes" id="UP000320011">
    <property type="component" value="Unassembled WGS sequence"/>
</dbReference>
<dbReference type="AlphaFoldDB" id="A0A558B577"/>
<keyword evidence="2" id="KW-1185">Reference proteome</keyword>
<gene>
    <name evidence="1" type="ORF">FNH05_28140</name>
</gene>
<dbReference type="OrthoDB" id="3629757at2"/>
<name>A0A558B577_9PSEU</name>
<comment type="caution">
    <text evidence="1">The sequence shown here is derived from an EMBL/GenBank/DDBJ whole genome shotgun (WGS) entry which is preliminary data.</text>
</comment>
<evidence type="ECO:0000313" key="1">
    <source>
        <dbReference type="EMBL" id="TVT31674.1"/>
    </source>
</evidence>
<organism evidence="1 2">
    <name type="scientific">Amycolatopsis rhizosphaerae</name>
    <dbReference type="NCBI Taxonomy" id="2053003"/>
    <lineage>
        <taxon>Bacteria</taxon>
        <taxon>Bacillati</taxon>
        <taxon>Actinomycetota</taxon>
        <taxon>Actinomycetes</taxon>
        <taxon>Pseudonocardiales</taxon>
        <taxon>Pseudonocardiaceae</taxon>
        <taxon>Amycolatopsis</taxon>
    </lineage>
</organism>
<dbReference type="RefSeq" id="WP_144591872.1">
    <property type="nucleotide sequence ID" value="NZ_VJWX01000385.1"/>
</dbReference>
<reference evidence="1 2" key="1">
    <citation type="submission" date="2019-07" db="EMBL/GenBank/DDBJ databases">
        <authorList>
            <person name="Duangmal K."/>
            <person name="Teo W.F.A."/>
        </authorList>
    </citation>
    <scope>NUCLEOTIDE SEQUENCE [LARGE SCALE GENOMIC DNA]</scope>
    <source>
        <strain evidence="1 2">TBRC 6029</strain>
    </source>
</reference>
<accession>A0A558B577</accession>
<proteinExistence type="predicted"/>
<dbReference type="EMBL" id="VJWX01000385">
    <property type="protein sequence ID" value="TVT31674.1"/>
    <property type="molecule type" value="Genomic_DNA"/>
</dbReference>
<evidence type="ECO:0000313" key="2">
    <source>
        <dbReference type="Proteomes" id="UP000320011"/>
    </source>
</evidence>